<evidence type="ECO:0000256" key="1">
    <source>
        <dbReference type="ARBA" id="ARBA00022917"/>
    </source>
</evidence>
<dbReference type="OrthoDB" id="10250478at2759"/>
<keyword evidence="3" id="KW-0687">Ribonucleoprotein</keyword>
<gene>
    <name evidence="3" type="ORF">K469DRAFT_682617</name>
</gene>
<evidence type="ECO:0000313" key="4">
    <source>
        <dbReference type="Proteomes" id="UP000800200"/>
    </source>
</evidence>
<dbReference type="GO" id="GO:0004818">
    <property type="term" value="F:glutamate-tRNA ligase activity"/>
    <property type="evidence" value="ECO:0007669"/>
    <property type="project" value="TreeGrafter"/>
</dbReference>
<name>A0A6A6D9T7_9PEZI</name>
<reference evidence="3" key="1">
    <citation type="journal article" date="2020" name="Stud. Mycol.">
        <title>101 Dothideomycetes genomes: a test case for predicting lifestyles and emergence of pathogens.</title>
        <authorList>
            <person name="Haridas S."/>
            <person name="Albert R."/>
            <person name="Binder M."/>
            <person name="Bloem J."/>
            <person name="Labutti K."/>
            <person name="Salamov A."/>
            <person name="Andreopoulos B."/>
            <person name="Baker S."/>
            <person name="Barry K."/>
            <person name="Bills G."/>
            <person name="Bluhm B."/>
            <person name="Cannon C."/>
            <person name="Castanera R."/>
            <person name="Culley D."/>
            <person name="Daum C."/>
            <person name="Ezra D."/>
            <person name="Gonzalez J."/>
            <person name="Henrissat B."/>
            <person name="Kuo A."/>
            <person name="Liang C."/>
            <person name="Lipzen A."/>
            <person name="Lutzoni F."/>
            <person name="Magnuson J."/>
            <person name="Mondo S."/>
            <person name="Nolan M."/>
            <person name="Ohm R."/>
            <person name="Pangilinan J."/>
            <person name="Park H.-J."/>
            <person name="Ramirez L."/>
            <person name="Alfaro M."/>
            <person name="Sun H."/>
            <person name="Tritt A."/>
            <person name="Yoshinaga Y."/>
            <person name="Zwiers L.-H."/>
            <person name="Turgeon B."/>
            <person name="Goodwin S."/>
            <person name="Spatafora J."/>
            <person name="Crous P."/>
            <person name="Grigoriev I."/>
        </authorList>
    </citation>
    <scope>NUCLEOTIDE SEQUENCE</scope>
    <source>
        <strain evidence="3">CBS 207.26</strain>
    </source>
</reference>
<keyword evidence="1" id="KW-0648">Protein biosynthesis</keyword>
<dbReference type="PANTHER" id="PTHR43097">
    <property type="entry name" value="GLUTAMINE-TRNA LIGASE"/>
    <property type="match status" value="1"/>
</dbReference>
<dbReference type="GO" id="GO:0017102">
    <property type="term" value="C:methionyl glutamyl tRNA synthetase complex"/>
    <property type="evidence" value="ECO:0007669"/>
    <property type="project" value="TreeGrafter"/>
</dbReference>
<proteinExistence type="predicted"/>
<dbReference type="InterPro" id="IPR049437">
    <property type="entry name" value="tRNA-synt_1c_C2"/>
</dbReference>
<accession>A0A6A6D9T7</accession>
<dbReference type="InterPro" id="IPR050132">
    <property type="entry name" value="Gln/Glu-tRNA_Ligase"/>
</dbReference>
<dbReference type="Gene3D" id="2.40.240.10">
    <property type="entry name" value="Ribosomal Protein L25, Chain P"/>
    <property type="match status" value="1"/>
</dbReference>
<dbReference type="PANTHER" id="PTHR43097:SF5">
    <property type="entry name" value="GLUTAMATE--TRNA LIGASE"/>
    <property type="match status" value="1"/>
</dbReference>
<evidence type="ECO:0000259" key="2">
    <source>
        <dbReference type="Pfam" id="PF20974"/>
    </source>
</evidence>
<dbReference type="EMBL" id="ML994711">
    <property type="protein sequence ID" value="KAF2176284.1"/>
    <property type="molecule type" value="Genomic_DNA"/>
</dbReference>
<organism evidence="3 4">
    <name type="scientific">Zopfia rhizophila CBS 207.26</name>
    <dbReference type="NCBI Taxonomy" id="1314779"/>
    <lineage>
        <taxon>Eukaryota</taxon>
        <taxon>Fungi</taxon>
        <taxon>Dikarya</taxon>
        <taxon>Ascomycota</taxon>
        <taxon>Pezizomycotina</taxon>
        <taxon>Dothideomycetes</taxon>
        <taxon>Dothideomycetes incertae sedis</taxon>
        <taxon>Zopfiaceae</taxon>
        <taxon>Zopfia</taxon>
    </lineage>
</organism>
<dbReference type="Proteomes" id="UP000800200">
    <property type="component" value="Unassembled WGS sequence"/>
</dbReference>
<dbReference type="GO" id="GO:0005829">
    <property type="term" value="C:cytosol"/>
    <property type="evidence" value="ECO:0007669"/>
    <property type="project" value="TreeGrafter"/>
</dbReference>
<keyword evidence="3" id="KW-0689">Ribosomal protein</keyword>
<protein>
    <submittedName>
        <fullName evidence="3">Ribosomal protein L25-like protein</fullName>
    </submittedName>
</protein>
<keyword evidence="4" id="KW-1185">Reference proteome</keyword>
<dbReference type="InterPro" id="IPR011035">
    <property type="entry name" value="Ribosomal_bL25/Gln-tRNA_synth"/>
</dbReference>
<dbReference type="GO" id="GO:0006424">
    <property type="term" value="P:glutamyl-tRNA aminoacylation"/>
    <property type="evidence" value="ECO:0007669"/>
    <property type="project" value="TreeGrafter"/>
</dbReference>
<sequence>MNWGNAIVRELKNAGDVITELQLELHLEGNFRKTEKKMTWLAAQGSLLEAEFLEVGYLLTKDMLKGDDLDDYLATDTTVMIEALCRANLVGLKEGDVLQLERKGYFRVDKSVCHEPEGRAVLFKIPTSGKDSS</sequence>
<dbReference type="SUPFAM" id="SSF50715">
    <property type="entry name" value="Ribosomal protein L25-like"/>
    <property type="match status" value="1"/>
</dbReference>
<dbReference type="AlphaFoldDB" id="A0A6A6D9T7"/>
<dbReference type="GO" id="GO:0005840">
    <property type="term" value="C:ribosome"/>
    <property type="evidence" value="ECO:0007669"/>
    <property type="project" value="UniProtKB-KW"/>
</dbReference>
<evidence type="ECO:0000313" key="3">
    <source>
        <dbReference type="EMBL" id="KAF2176284.1"/>
    </source>
</evidence>
<feature type="domain" description="tRNA synthetases class I (E and Q) anti-codon binding" evidence="2">
    <location>
        <begin position="37"/>
        <end position="109"/>
    </location>
</feature>
<dbReference type="InterPro" id="IPR020056">
    <property type="entry name" value="Rbsml_bL25/Gln-tRNA_synth_N"/>
</dbReference>
<dbReference type="Pfam" id="PF20974">
    <property type="entry name" value="tRNA-synt_1c_C2"/>
    <property type="match status" value="1"/>
</dbReference>